<dbReference type="SUPFAM" id="SSF103481">
    <property type="entry name" value="Multidrug resistance efflux transporter EmrE"/>
    <property type="match status" value="2"/>
</dbReference>
<feature type="transmembrane region" description="Helical" evidence="1">
    <location>
        <begin position="125"/>
        <end position="146"/>
    </location>
</feature>
<dbReference type="Proteomes" id="UP000477849">
    <property type="component" value="Unassembled WGS sequence"/>
</dbReference>
<evidence type="ECO:0000259" key="2">
    <source>
        <dbReference type="Pfam" id="PF00892"/>
    </source>
</evidence>
<evidence type="ECO:0000256" key="1">
    <source>
        <dbReference type="SAM" id="Phobius"/>
    </source>
</evidence>
<dbReference type="PANTHER" id="PTHR22911:SF102">
    <property type="entry name" value="MEMBRANE PROTEIN"/>
    <property type="match status" value="1"/>
</dbReference>
<keyword evidence="4" id="KW-1185">Reference proteome</keyword>
<accession>A0A6M1S944</accession>
<evidence type="ECO:0000313" key="4">
    <source>
        <dbReference type="Proteomes" id="UP000477849"/>
    </source>
</evidence>
<feature type="transmembrane region" description="Helical" evidence="1">
    <location>
        <begin position="248"/>
        <end position="267"/>
    </location>
</feature>
<dbReference type="InterPro" id="IPR000620">
    <property type="entry name" value="EamA_dom"/>
</dbReference>
<keyword evidence="1" id="KW-1133">Transmembrane helix</keyword>
<feature type="transmembrane region" description="Helical" evidence="1">
    <location>
        <begin position="94"/>
        <end position="116"/>
    </location>
</feature>
<dbReference type="InterPro" id="IPR037185">
    <property type="entry name" value="EmrE-like"/>
</dbReference>
<feature type="domain" description="EamA" evidence="2">
    <location>
        <begin position="156"/>
        <end position="284"/>
    </location>
</feature>
<keyword evidence="1" id="KW-0472">Membrane</keyword>
<dbReference type="PANTHER" id="PTHR22911">
    <property type="entry name" value="ACYL-MALONYL CONDENSING ENZYME-RELATED"/>
    <property type="match status" value="1"/>
</dbReference>
<gene>
    <name evidence="3" type="ORF">G6N76_14250</name>
</gene>
<comment type="caution">
    <text evidence="3">The sequence shown here is derived from an EMBL/GenBank/DDBJ whole genome shotgun (WGS) entry which is preliminary data.</text>
</comment>
<dbReference type="EMBL" id="JAAKZH010000004">
    <property type="protein sequence ID" value="NGO64828.1"/>
    <property type="molecule type" value="Genomic_DNA"/>
</dbReference>
<feature type="transmembrane region" description="Helical" evidence="1">
    <location>
        <begin position="273"/>
        <end position="294"/>
    </location>
</feature>
<name>A0A6M1S944_9HYPH</name>
<organism evidence="3 4">
    <name type="scientific">Rhizobium daejeonense</name>
    <dbReference type="NCBI Taxonomy" id="240521"/>
    <lineage>
        <taxon>Bacteria</taxon>
        <taxon>Pseudomonadati</taxon>
        <taxon>Pseudomonadota</taxon>
        <taxon>Alphaproteobacteria</taxon>
        <taxon>Hyphomicrobiales</taxon>
        <taxon>Rhizobiaceae</taxon>
        <taxon>Rhizobium/Agrobacterium group</taxon>
        <taxon>Rhizobium</taxon>
    </lineage>
</organism>
<feature type="transmembrane region" description="Helical" evidence="1">
    <location>
        <begin position="152"/>
        <end position="173"/>
    </location>
</feature>
<dbReference type="RefSeq" id="WP_163903015.1">
    <property type="nucleotide sequence ID" value="NZ_CP048427.1"/>
</dbReference>
<protein>
    <submittedName>
        <fullName evidence="3">DMT family transporter</fullName>
    </submittedName>
</protein>
<dbReference type="AlphaFoldDB" id="A0A6M1S944"/>
<proteinExistence type="predicted"/>
<feature type="transmembrane region" description="Helical" evidence="1">
    <location>
        <begin position="68"/>
        <end position="88"/>
    </location>
</feature>
<sequence length="304" mass="32051">MADASRRGIWEMTAAMAMSGTIGWFVVMSGEPPVNVVFWRCLFGLPALLLICRLGGHLRLDAFNRRRLMLAIAGGVALVLNWLALFSAYPLASISVATIVYNVQPFLLVSLGVVFLGEKISRSKVFWLVVAFAGTVAMTMGGAQVGTVAGPSGYLLGILLSLTAAFCYALAALAARQLKGTPPQLIALVQVATGAVMLAPLADWTSLPSTPATWSMLATLGFVHTGLMYALLYSAIQRLPVALTGTLSFLYPVVAVLVDIFAFGHVLTATQAAGAAGILLAAIAATLNWAPPFLNTPRTKENRA</sequence>
<dbReference type="GO" id="GO:0016020">
    <property type="term" value="C:membrane"/>
    <property type="evidence" value="ECO:0007669"/>
    <property type="project" value="InterPro"/>
</dbReference>
<feature type="transmembrane region" description="Helical" evidence="1">
    <location>
        <begin position="12"/>
        <end position="30"/>
    </location>
</feature>
<feature type="domain" description="EamA" evidence="2">
    <location>
        <begin position="13"/>
        <end position="139"/>
    </location>
</feature>
<keyword evidence="1" id="KW-0812">Transmembrane</keyword>
<feature type="transmembrane region" description="Helical" evidence="1">
    <location>
        <begin position="214"/>
        <end position="236"/>
    </location>
</feature>
<feature type="transmembrane region" description="Helical" evidence="1">
    <location>
        <begin position="185"/>
        <end position="202"/>
    </location>
</feature>
<dbReference type="Pfam" id="PF00892">
    <property type="entry name" value="EamA"/>
    <property type="match status" value="2"/>
</dbReference>
<reference evidence="3 4" key="1">
    <citation type="submission" date="2020-02" db="EMBL/GenBank/DDBJ databases">
        <title>Genome sequence of the type strain CCBAU10050 of Rhizobium daejeonense.</title>
        <authorList>
            <person name="Gao J."/>
            <person name="Sun J."/>
        </authorList>
    </citation>
    <scope>NUCLEOTIDE SEQUENCE [LARGE SCALE GENOMIC DNA]</scope>
    <source>
        <strain evidence="3 4">CCBAU10050</strain>
    </source>
</reference>
<evidence type="ECO:0000313" key="3">
    <source>
        <dbReference type="EMBL" id="NGO64828.1"/>
    </source>
</evidence>
<feature type="transmembrane region" description="Helical" evidence="1">
    <location>
        <begin position="36"/>
        <end position="56"/>
    </location>
</feature>